<evidence type="ECO:0000259" key="1">
    <source>
        <dbReference type="PROSITE" id="PS51722"/>
    </source>
</evidence>
<reference evidence="2 3" key="1">
    <citation type="submission" date="2020-04" db="EMBL/GenBank/DDBJ databases">
        <authorList>
            <person name="Alioto T."/>
            <person name="Alioto T."/>
            <person name="Gomez Garrido J."/>
        </authorList>
    </citation>
    <scope>NUCLEOTIDE SEQUENCE [LARGE SCALE GENOMIC DNA]</scope>
</reference>
<dbReference type="Proteomes" id="UP000494165">
    <property type="component" value="Unassembled WGS sequence"/>
</dbReference>
<dbReference type="SUPFAM" id="SSF52540">
    <property type="entry name" value="P-loop containing nucleoside triphosphate hydrolases"/>
    <property type="match status" value="1"/>
</dbReference>
<dbReference type="InterPro" id="IPR027417">
    <property type="entry name" value="P-loop_NTPase"/>
</dbReference>
<dbReference type="Pfam" id="PF00009">
    <property type="entry name" value="GTP_EFTU"/>
    <property type="match status" value="1"/>
</dbReference>
<dbReference type="Gene3D" id="3.40.50.300">
    <property type="entry name" value="P-loop containing nucleotide triphosphate hydrolases"/>
    <property type="match status" value="1"/>
</dbReference>
<dbReference type="NCBIfam" id="TIGR00231">
    <property type="entry name" value="small_GTP"/>
    <property type="match status" value="1"/>
</dbReference>
<accession>A0A8S1DZG8</accession>
<protein>
    <recommendedName>
        <fullName evidence="1">Tr-type G domain-containing protein</fullName>
    </recommendedName>
</protein>
<dbReference type="GO" id="GO:0005829">
    <property type="term" value="C:cytosol"/>
    <property type="evidence" value="ECO:0007669"/>
    <property type="project" value="TreeGrafter"/>
</dbReference>
<evidence type="ECO:0000313" key="3">
    <source>
        <dbReference type="Proteomes" id="UP000494165"/>
    </source>
</evidence>
<dbReference type="GO" id="GO:0003924">
    <property type="term" value="F:GTPase activity"/>
    <property type="evidence" value="ECO:0007669"/>
    <property type="project" value="InterPro"/>
</dbReference>
<comment type="caution">
    <text evidence="2">The sequence shown here is derived from an EMBL/GenBank/DDBJ whole genome shotgun (WGS) entry which is preliminary data.</text>
</comment>
<organism evidence="2 3">
    <name type="scientific">Cloeon dipterum</name>
    <dbReference type="NCBI Taxonomy" id="197152"/>
    <lineage>
        <taxon>Eukaryota</taxon>
        <taxon>Metazoa</taxon>
        <taxon>Ecdysozoa</taxon>
        <taxon>Arthropoda</taxon>
        <taxon>Hexapoda</taxon>
        <taxon>Insecta</taxon>
        <taxon>Pterygota</taxon>
        <taxon>Palaeoptera</taxon>
        <taxon>Ephemeroptera</taxon>
        <taxon>Pisciforma</taxon>
        <taxon>Baetidae</taxon>
        <taxon>Cloeon</taxon>
    </lineage>
</organism>
<evidence type="ECO:0000313" key="2">
    <source>
        <dbReference type="EMBL" id="CAB3386078.1"/>
    </source>
</evidence>
<dbReference type="FunFam" id="3.40.50.300:FF:000746">
    <property type="entry name" value="Ribosome assembly protein 1"/>
    <property type="match status" value="1"/>
</dbReference>
<dbReference type="InterPro" id="IPR005225">
    <property type="entry name" value="Small_GTP-bd"/>
</dbReference>
<proteinExistence type="predicted"/>
<dbReference type="OrthoDB" id="364892at2759"/>
<feature type="domain" description="Tr-type G" evidence="1">
    <location>
        <begin position="368"/>
        <end position="594"/>
    </location>
</feature>
<dbReference type="EMBL" id="CADEPI010000452">
    <property type="protein sequence ID" value="CAB3386078.1"/>
    <property type="molecule type" value="Genomic_DNA"/>
</dbReference>
<dbReference type="GO" id="GO:1990904">
    <property type="term" value="C:ribonucleoprotein complex"/>
    <property type="evidence" value="ECO:0007669"/>
    <property type="project" value="TreeGrafter"/>
</dbReference>
<dbReference type="GO" id="GO:0042256">
    <property type="term" value="P:cytosolic ribosome assembly"/>
    <property type="evidence" value="ECO:0007669"/>
    <property type="project" value="TreeGrafter"/>
</dbReference>
<dbReference type="GO" id="GO:0005525">
    <property type="term" value="F:GTP binding"/>
    <property type="evidence" value="ECO:0007669"/>
    <property type="project" value="InterPro"/>
</dbReference>
<name>A0A8S1DZG8_9INSE</name>
<sequence length="804" mass="91045">MVEERWNDFPTEGERGLQAMVNVAQKARLAFHQDFRRAFPSLMDLSVEKVLSSETRFCNFSGVNSFQLLPSTLLQRLIDVAYSRSVSVPFLKLLLNERTQEFDLRCVPEKSWHQVWKHICQNCRQLGKIQFPESFSRTDVLEDVLQMRNLRSLSALGNFVLFPGDVLRISNSLPHLNSLHLVVAQNFLSQNGHMPLANLKNLMDLCLKQESAFPLSFEAEELIKIQAVRAKIYLYKHLPYLRKCEVDVHFRISDNWDDDFLSLLPSQRCCHLKKVTLDHRLSKCKWPKNVIVDELHLISRFKTVDNLWKIQELKNVQKIVMDEFQPQAIGMALKNFSESLRSLSCFFNWSNMRTTTVEELRILQGKPRNVRNVCVLAHVDHGKTTLVDSLVASNGIISASMAGKHRYMDSRSDEQERGITMKSSAIALKHTYEGEDMLINVIDSPGHVDFSSEVSTAVRLCDGAILVVDVVEGVCPQTKVCIQQAWTENLKPVLVLNKIDRLVYEMKLHPLDAYVHLTQVLEQVNAVMGELFASEAISKGTDTWTSGLEAADDSQLYFSPEQGNVVFASAIDGWAFNVSYFANMFAPKMNLDPVEVRKFVWGDFYFKGNKIVAGAQEKAKKPVFVQMVLDNLWSVYEAKDKEKLKLMAQRVGCQMSARDARHPDHRVQIKALLAQWLPLANSVLDMVCKDVPSPANLSEARVTGLMSSQLATFDILPEESKALKKSFMGCSASDKAPVIVFISKMLPVEKRDLPENKPKPLTSEEIARRQQLARETRTQMLEKAKAGIGAIKMSAEKGSEASFT</sequence>
<dbReference type="PROSITE" id="PS51722">
    <property type="entry name" value="G_TR_2"/>
    <property type="match status" value="1"/>
</dbReference>
<dbReference type="PANTHER" id="PTHR42908">
    <property type="entry name" value="TRANSLATION ELONGATION FACTOR-RELATED"/>
    <property type="match status" value="1"/>
</dbReference>
<dbReference type="CDD" id="cd01885">
    <property type="entry name" value="EF2"/>
    <property type="match status" value="1"/>
</dbReference>
<dbReference type="AlphaFoldDB" id="A0A8S1DZG8"/>
<dbReference type="PANTHER" id="PTHR42908:SF3">
    <property type="entry name" value="ELONGATION FACTOR-LIKE GTPASE 1"/>
    <property type="match status" value="1"/>
</dbReference>
<dbReference type="PRINTS" id="PR00315">
    <property type="entry name" value="ELONGATNFCT"/>
</dbReference>
<keyword evidence="3" id="KW-1185">Reference proteome</keyword>
<dbReference type="GO" id="GO:0043022">
    <property type="term" value="F:ribosome binding"/>
    <property type="evidence" value="ECO:0007669"/>
    <property type="project" value="TreeGrafter"/>
</dbReference>
<gene>
    <name evidence="2" type="ORF">CLODIP_2_CD03764</name>
</gene>
<dbReference type="InterPro" id="IPR000795">
    <property type="entry name" value="T_Tr_GTP-bd_dom"/>
</dbReference>